<dbReference type="Gene3D" id="3.55.50.30">
    <property type="match status" value="1"/>
</dbReference>
<dbReference type="EMBL" id="FOQO01000002">
    <property type="protein sequence ID" value="SFI08914.1"/>
    <property type="molecule type" value="Genomic_DNA"/>
</dbReference>
<evidence type="ECO:0000313" key="4">
    <source>
        <dbReference type="EMBL" id="SFI08914.1"/>
    </source>
</evidence>
<dbReference type="GO" id="GO:0016989">
    <property type="term" value="F:sigma factor antagonist activity"/>
    <property type="evidence" value="ECO:0007669"/>
    <property type="project" value="TreeGrafter"/>
</dbReference>
<keyword evidence="1" id="KW-1133">Transmembrane helix</keyword>
<dbReference type="AlphaFoldDB" id="A0A1I3FCP2"/>
<dbReference type="PIRSF" id="PIRSF018266">
    <property type="entry name" value="FecR"/>
    <property type="match status" value="1"/>
</dbReference>
<dbReference type="PANTHER" id="PTHR30273:SF2">
    <property type="entry name" value="PROTEIN FECR"/>
    <property type="match status" value="1"/>
</dbReference>
<feature type="domain" description="FecR protein" evidence="2">
    <location>
        <begin position="171"/>
        <end position="260"/>
    </location>
</feature>
<keyword evidence="1" id="KW-0472">Membrane</keyword>
<dbReference type="InterPro" id="IPR012373">
    <property type="entry name" value="Ferrdict_sens_TM"/>
</dbReference>
<evidence type="ECO:0000259" key="2">
    <source>
        <dbReference type="Pfam" id="PF04773"/>
    </source>
</evidence>
<organism evidence="4 5">
    <name type="scientific">Parapedobacter indicus</name>
    <dbReference type="NCBI Taxonomy" id="1477437"/>
    <lineage>
        <taxon>Bacteria</taxon>
        <taxon>Pseudomonadati</taxon>
        <taxon>Bacteroidota</taxon>
        <taxon>Sphingobacteriia</taxon>
        <taxon>Sphingobacteriales</taxon>
        <taxon>Sphingobacteriaceae</taxon>
        <taxon>Parapedobacter</taxon>
    </lineage>
</organism>
<dbReference type="STRING" id="1477437.SAMN05444682_102263"/>
<sequence>MKTNRFNIGVLIAKAIENRLTEEEAARLNDWLNQNEANRKLMESIRSSETLPAEVEYVRRLDLDGAWDAIRRKRNVKRFGARWKWLSAAAAMLVIGMLSFWTMGGGGINDQPISQLVSRWGEDLLPASSRATLVLPDGGRINLSDSTQIVWASHDTQIDRHEEERYNTLIVPKAGMFQFTLPDSSRVWLNSDSKLRFPVSFSKSERRVFLEGEAFFEVTGDASHPFVVDLQGTEITVLGTAFNVNTFSNVATTLVEGAVRMTTGSDALILQPGQLAQVTEDKIAVGPADFQQALAWKNGEFYFRQGKIVNILDELSRWYGFDVQYEGEIPDKQYTGGIARNVRLSELLEMLAYVFRADFRIEGKSVSVHFKSE</sequence>
<reference evidence="4 5" key="1">
    <citation type="submission" date="2016-10" db="EMBL/GenBank/DDBJ databases">
        <authorList>
            <person name="de Groot N.N."/>
        </authorList>
    </citation>
    <scope>NUCLEOTIDE SEQUENCE [LARGE SCALE GENOMIC DNA]</scope>
    <source>
        <strain evidence="4 5">RK1</strain>
    </source>
</reference>
<feature type="domain" description="Protein FecR C-terminal" evidence="3">
    <location>
        <begin position="300"/>
        <end position="367"/>
    </location>
</feature>
<dbReference type="InterPro" id="IPR032508">
    <property type="entry name" value="FecR_C"/>
</dbReference>
<evidence type="ECO:0000313" key="5">
    <source>
        <dbReference type="Proteomes" id="UP000198670"/>
    </source>
</evidence>
<dbReference type="Pfam" id="PF16344">
    <property type="entry name" value="FecR_C"/>
    <property type="match status" value="1"/>
</dbReference>
<protein>
    <submittedName>
        <fullName evidence="4">FecR family protein</fullName>
    </submittedName>
</protein>
<feature type="transmembrane region" description="Helical" evidence="1">
    <location>
        <begin position="83"/>
        <end position="103"/>
    </location>
</feature>
<accession>A0A1I3FCP2</accession>
<dbReference type="RefSeq" id="WP_090624996.1">
    <property type="nucleotide sequence ID" value="NZ_FOQO01000002.1"/>
</dbReference>
<evidence type="ECO:0000259" key="3">
    <source>
        <dbReference type="Pfam" id="PF16344"/>
    </source>
</evidence>
<dbReference type="PANTHER" id="PTHR30273">
    <property type="entry name" value="PERIPLASMIC SIGNAL SENSOR AND SIGMA FACTOR ACTIVATOR FECR-RELATED"/>
    <property type="match status" value="1"/>
</dbReference>
<dbReference type="OrthoDB" id="1099963at2"/>
<dbReference type="Pfam" id="PF04773">
    <property type="entry name" value="FecR"/>
    <property type="match status" value="1"/>
</dbReference>
<dbReference type="Gene3D" id="2.60.120.1440">
    <property type="match status" value="1"/>
</dbReference>
<keyword evidence="5" id="KW-1185">Reference proteome</keyword>
<dbReference type="Proteomes" id="UP000198670">
    <property type="component" value="Unassembled WGS sequence"/>
</dbReference>
<proteinExistence type="predicted"/>
<gene>
    <name evidence="4" type="ORF">SAMN05444682_102263</name>
</gene>
<dbReference type="InterPro" id="IPR006860">
    <property type="entry name" value="FecR"/>
</dbReference>
<name>A0A1I3FCP2_9SPHI</name>
<keyword evidence="1" id="KW-0812">Transmembrane</keyword>
<evidence type="ECO:0000256" key="1">
    <source>
        <dbReference type="SAM" id="Phobius"/>
    </source>
</evidence>